<dbReference type="Pfam" id="PF01381">
    <property type="entry name" value="HTH_3"/>
    <property type="match status" value="1"/>
</dbReference>
<feature type="domain" description="HTH cro/C1-type" evidence="1">
    <location>
        <begin position="5"/>
        <end position="34"/>
    </location>
</feature>
<dbReference type="RefSeq" id="WP_200267235.1">
    <property type="nucleotide sequence ID" value="NZ_JAENHN010000017.1"/>
</dbReference>
<evidence type="ECO:0000313" key="2">
    <source>
        <dbReference type="EMBL" id="MBK1810234.1"/>
    </source>
</evidence>
<gene>
    <name evidence="2" type="ORF">JHL18_06235</name>
</gene>
<dbReference type="SUPFAM" id="SSF47413">
    <property type="entry name" value="lambda repressor-like DNA-binding domains"/>
    <property type="match status" value="1"/>
</dbReference>
<accession>A0ABS1ELJ4</accession>
<evidence type="ECO:0000313" key="3">
    <source>
        <dbReference type="Proteomes" id="UP000596739"/>
    </source>
</evidence>
<name>A0ABS1ELJ4_9CLOT</name>
<organism evidence="2 3">
    <name type="scientific">Clostridium yunnanense</name>
    <dbReference type="NCBI Taxonomy" id="2800325"/>
    <lineage>
        <taxon>Bacteria</taxon>
        <taxon>Bacillati</taxon>
        <taxon>Bacillota</taxon>
        <taxon>Clostridia</taxon>
        <taxon>Eubacteriales</taxon>
        <taxon>Clostridiaceae</taxon>
        <taxon>Clostridium</taxon>
    </lineage>
</organism>
<evidence type="ECO:0000259" key="1">
    <source>
        <dbReference type="PROSITE" id="PS50943"/>
    </source>
</evidence>
<dbReference type="EMBL" id="JAENHN010000017">
    <property type="protein sequence ID" value="MBK1810234.1"/>
    <property type="molecule type" value="Genomic_DNA"/>
</dbReference>
<dbReference type="CDD" id="cd00093">
    <property type="entry name" value="HTH_XRE"/>
    <property type="match status" value="1"/>
</dbReference>
<sequence>MGTKIKILRKETNITQDELAQKLGIARPILSNIE</sequence>
<dbReference type="InterPro" id="IPR001387">
    <property type="entry name" value="Cro/C1-type_HTH"/>
</dbReference>
<dbReference type="Proteomes" id="UP000596739">
    <property type="component" value="Unassembled WGS sequence"/>
</dbReference>
<keyword evidence="3" id="KW-1185">Reference proteome</keyword>
<dbReference type="Gene3D" id="1.10.260.40">
    <property type="entry name" value="lambda repressor-like DNA-binding domains"/>
    <property type="match status" value="1"/>
</dbReference>
<comment type="caution">
    <text evidence="2">The sequence shown here is derived from an EMBL/GenBank/DDBJ whole genome shotgun (WGS) entry which is preliminary data.</text>
</comment>
<dbReference type="PROSITE" id="PS50943">
    <property type="entry name" value="HTH_CROC1"/>
    <property type="match status" value="1"/>
</dbReference>
<proteinExistence type="predicted"/>
<dbReference type="InterPro" id="IPR010982">
    <property type="entry name" value="Lambda_DNA-bd_dom_sf"/>
</dbReference>
<reference evidence="3" key="1">
    <citation type="submission" date="2021-01" db="EMBL/GenBank/DDBJ databases">
        <title>Genome public.</title>
        <authorList>
            <person name="Liu C."/>
            <person name="Sun Q."/>
        </authorList>
    </citation>
    <scope>NUCLEOTIDE SEQUENCE [LARGE SCALE GENOMIC DNA]</scope>
    <source>
        <strain evidence="3">YIM B02505</strain>
    </source>
</reference>
<protein>
    <submittedName>
        <fullName evidence="2">Helix-turn-helix transcriptional regulator</fullName>
    </submittedName>
</protein>